<feature type="non-terminal residue" evidence="3">
    <location>
        <position position="427"/>
    </location>
</feature>
<dbReference type="PROSITE" id="PS50211">
    <property type="entry name" value="DENN"/>
    <property type="match status" value="1"/>
</dbReference>
<dbReference type="EMBL" id="DS547143">
    <property type="protein sequence ID" value="EDR01045.1"/>
    <property type="molecule type" value="Genomic_DNA"/>
</dbReference>
<dbReference type="AlphaFoldDB" id="B0DWG5"/>
<dbReference type="InterPro" id="IPR037516">
    <property type="entry name" value="Tripartite_DENN"/>
</dbReference>
<dbReference type="InterPro" id="IPR051731">
    <property type="entry name" value="DENND11/AVL9_GEFs"/>
</dbReference>
<dbReference type="InParanoid" id="B0DWG5"/>
<dbReference type="FunCoup" id="B0DWG5">
    <property type="interactions" value="342"/>
</dbReference>
<dbReference type="OrthoDB" id="26278at2759"/>
<feature type="domain" description="UDENN" evidence="2">
    <location>
        <begin position="2"/>
        <end position="427"/>
    </location>
</feature>
<dbReference type="KEGG" id="lbc:LACBIDRAFT_254960"/>
<evidence type="ECO:0000313" key="3">
    <source>
        <dbReference type="EMBL" id="EDR01045.1"/>
    </source>
</evidence>
<proteinExistence type="inferred from homology"/>
<name>B0DWG5_LACBS</name>
<keyword evidence="4" id="KW-1185">Reference proteome</keyword>
<accession>B0DWG5</accession>
<dbReference type="GO" id="GO:0005737">
    <property type="term" value="C:cytoplasm"/>
    <property type="evidence" value="ECO:0007669"/>
    <property type="project" value="TreeGrafter"/>
</dbReference>
<evidence type="ECO:0000313" key="4">
    <source>
        <dbReference type="Proteomes" id="UP000001194"/>
    </source>
</evidence>
<dbReference type="Pfam" id="PF09794">
    <property type="entry name" value="Avl9"/>
    <property type="match status" value="1"/>
</dbReference>
<dbReference type="RefSeq" id="XP_001888264.1">
    <property type="nucleotide sequence ID" value="XM_001888229.1"/>
</dbReference>
<protein>
    <submittedName>
        <fullName evidence="3">Predicted protein</fullName>
    </submittedName>
</protein>
<evidence type="ECO:0000256" key="1">
    <source>
        <dbReference type="ARBA" id="ARBA00038178"/>
    </source>
</evidence>
<dbReference type="InterPro" id="IPR018307">
    <property type="entry name" value="ABL9/DENND6_dom"/>
</dbReference>
<dbReference type="PANTHER" id="PTHR31017:SF1">
    <property type="entry name" value="LATE SECRETORY PATHWAY PROTEIN AVL9 HOMOLOG"/>
    <property type="match status" value="1"/>
</dbReference>
<gene>
    <name evidence="3" type="ORF">LACBIDRAFT_254960</name>
</gene>
<dbReference type="PANTHER" id="PTHR31017">
    <property type="entry name" value="LATE SECRETORY PATHWAY PROTEIN AVL9-RELATED"/>
    <property type="match status" value="1"/>
</dbReference>
<dbReference type="GeneID" id="6083942"/>
<dbReference type="HOGENOM" id="CLU_009066_3_1_1"/>
<dbReference type="Proteomes" id="UP000001194">
    <property type="component" value="Unassembled WGS sequence"/>
</dbReference>
<reference evidence="3 4" key="1">
    <citation type="journal article" date="2008" name="Nature">
        <title>The genome of Laccaria bicolor provides insights into mycorrhizal symbiosis.</title>
        <authorList>
            <person name="Martin F."/>
            <person name="Aerts A."/>
            <person name="Ahren D."/>
            <person name="Brun A."/>
            <person name="Danchin E.G.J."/>
            <person name="Duchaussoy F."/>
            <person name="Gibon J."/>
            <person name="Kohler A."/>
            <person name="Lindquist E."/>
            <person name="Pereda V."/>
            <person name="Salamov A."/>
            <person name="Shapiro H.J."/>
            <person name="Wuyts J."/>
            <person name="Blaudez D."/>
            <person name="Buee M."/>
            <person name="Brokstein P."/>
            <person name="Canbaeck B."/>
            <person name="Cohen D."/>
            <person name="Courty P.E."/>
            <person name="Coutinho P.M."/>
            <person name="Delaruelle C."/>
            <person name="Detter J.C."/>
            <person name="Deveau A."/>
            <person name="DiFazio S."/>
            <person name="Duplessis S."/>
            <person name="Fraissinet-Tachet L."/>
            <person name="Lucic E."/>
            <person name="Frey-Klett P."/>
            <person name="Fourrey C."/>
            <person name="Feussner I."/>
            <person name="Gay G."/>
            <person name="Grimwood J."/>
            <person name="Hoegger P.J."/>
            <person name="Jain P."/>
            <person name="Kilaru S."/>
            <person name="Labbe J."/>
            <person name="Lin Y.C."/>
            <person name="Legue V."/>
            <person name="Le Tacon F."/>
            <person name="Marmeisse R."/>
            <person name="Melayah D."/>
            <person name="Montanini B."/>
            <person name="Muratet M."/>
            <person name="Nehls U."/>
            <person name="Niculita-Hirzel H."/>
            <person name="Oudot-Le Secq M.P."/>
            <person name="Peter M."/>
            <person name="Quesneville H."/>
            <person name="Rajashekar B."/>
            <person name="Reich M."/>
            <person name="Rouhier N."/>
            <person name="Schmutz J."/>
            <person name="Yin T."/>
            <person name="Chalot M."/>
            <person name="Henrissat B."/>
            <person name="Kuees U."/>
            <person name="Lucas S."/>
            <person name="Van de Peer Y."/>
            <person name="Podila G.K."/>
            <person name="Polle A."/>
            <person name="Pukkila P.J."/>
            <person name="Richardson P.M."/>
            <person name="Rouze P."/>
            <person name="Sanders I.R."/>
            <person name="Stajich J.E."/>
            <person name="Tunlid A."/>
            <person name="Tuskan G."/>
            <person name="Grigoriev I.V."/>
        </authorList>
    </citation>
    <scope>NUCLEOTIDE SEQUENCE [LARGE SCALE GENOMIC DNA]</scope>
    <source>
        <strain evidence="4">S238N-H82 / ATCC MYA-4686</strain>
    </source>
</reference>
<comment type="similarity">
    <text evidence="1">Belongs to the AVL9 family.</text>
</comment>
<feature type="non-terminal residue" evidence="3">
    <location>
        <position position="1"/>
    </location>
</feature>
<organism evidence="4">
    <name type="scientific">Laccaria bicolor (strain S238N-H82 / ATCC MYA-4686)</name>
    <name type="common">Bicoloured deceiver</name>
    <name type="synonym">Laccaria laccata var. bicolor</name>
    <dbReference type="NCBI Taxonomy" id="486041"/>
    <lineage>
        <taxon>Eukaryota</taxon>
        <taxon>Fungi</taxon>
        <taxon>Dikarya</taxon>
        <taxon>Basidiomycota</taxon>
        <taxon>Agaricomycotina</taxon>
        <taxon>Agaricomycetes</taxon>
        <taxon>Agaricomycetidae</taxon>
        <taxon>Agaricales</taxon>
        <taxon>Agaricineae</taxon>
        <taxon>Hydnangiaceae</taxon>
        <taxon>Laccaria</taxon>
    </lineage>
</organism>
<sequence>VLGIALVDFNHLVGPRIEYSRGEIFDDEEVAKILPFLALPDGAHMSTEDYSYFHLVQPGPSPTTIFGISCNQQIAASSLLVKGPDVTRSTVQKAVVVLASKPVFGPIREKLRVVTTALFEQRDFTDASILDDFGSSLEVSLRGHNIPRVGTSLRELVHTFRQRTLVLVKALMLQKRIMFYGYPVERLCTYQYSLVSLLPGLLQTLDDSGSPPLASRAPTLSKPSSLRTSDRKSMMAFMGLPLDIFGKDAFFQPYLPLQQLDMIKQTPSWLCGCTNSIVTHQKEIDLLVNTETGVFEFRDPKLERSAGLTAADRKWMDDIVTDVNEGWSEEGARFKGSDDYLRTKFEEYIAAALATVKYRDFVAKGEGGGMLIGWITGGDPNSMDDFNPLWISEFKTTNAYDVWERTTDSLLFDIVEPRHPCNEKPSV</sequence>
<evidence type="ECO:0000259" key="2">
    <source>
        <dbReference type="PROSITE" id="PS50211"/>
    </source>
</evidence>